<keyword evidence="4" id="KW-1185">Reference proteome</keyword>
<dbReference type="EMBL" id="JBFAKC010000007">
    <property type="protein sequence ID" value="MEV0709565.1"/>
    <property type="molecule type" value="Genomic_DNA"/>
</dbReference>
<sequence length="147" mass="15159">MGMKRVSVLTGAVLAATGLCSGITSAAPHSTDTPRAAVARAYIDALVSHDASAVPFAPDATRVEAGLQTGYSGPQLANDLNHGVQYRVIQGIRDLTMDEAGDVVTTRYLLDSGVAGIRLLTVEITETFVIPDGTIHAITATIVPTAG</sequence>
<gene>
    <name evidence="3" type="ORF">AB0I48_18545</name>
</gene>
<evidence type="ECO:0000259" key="2">
    <source>
        <dbReference type="Pfam" id="PF26061"/>
    </source>
</evidence>
<reference evidence="3 4" key="1">
    <citation type="submission" date="2024-06" db="EMBL/GenBank/DDBJ databases">
        <title>The Natural Products Discovery Center: Release of the First 8490 Sequenced Strains for Exploring Actinobacteria Biosynthetic Diversity.</title>
        <authorList>
            <person name="Kalkreuter E."/>
            <person name="Kautsar S.A."/>
            <person name="Yang D."/>
            <person name="Bader C.D."/>
            <person name="Teijaro C.N."/>
            <person name="Fluegel L."/>
            <person name="Davis C.M."/>
            <person name="Simpson J.R."/>
            <person name="Lauterbach L."/>
            <person name="Steele A.D."/>
            <person name="Gui C."/>
            <person name="Meng S."/>
            <person name="Li G."/>
            <person name="Viehrig K."/>
            <person name="Ye F."/>
            <person name="Su P."/>
            <person name="Kiefer A.F."/>
            <person name="Nichols A."/>
            <person name="Cepeda A.J."/>
            <person name="Yan W."/>
            <person name="Fan B."/>
            <person name="Jiang Y."/>
            <person name="Adhikari A."/>
            <person name="Zheng C.-J."/>
            <person name="Schuster L."/>
            <person name="Cowan T.M."/>
            <person name="Smanski M.J."/>
            <person name="Chevrette M.G."/>
            <person name="De Carvalho L.P.S."/>
            <person name="Shen B."/>
        </authorList>
    </citation>
    <scope>NUCLEOTIDE SEQUENCE [LARGE SCALE GENOMIC DNA]</scope>
    <source>
        <strain evidence="3 4">NPDC050403</strain>
    </source>
</reference>
<accession>A0ABV3FWC6</accession>
<proteinExistence type="predicted"/>
<protein>
    <recommendedName>
        <fullName evidence="2">DUF8021 domain-containing protein</fullName>
    </recommendedName>
</protein>
<feature type="signal peptide" evidence="1">
    <location>
        <begin position="1"/>
        <end position="26"/>
    </location>
</feature>
<comment type="caution">
    <text evidence="3">The sequence shown here is derived from an EMBL/GenBank/DDBJ whole genome shotgun (WGS) entry which is preliminary data.</text>
</comment>
<evidence type="ECO:0000313" key="4">
    <source>
        <dbReference type="Proteomes" id="UP001551695"/>
    </source>
</evidence>
<dbReference type="RefSeq" id="WP_355083884.1">
    <property type="nucleotide sequence ID" value="NZ_JBEXKW010000005.1"/>
</dbReference>
<evidence type="ECO:0000256" key="1">
    <source>
        <dbReference type="SAM" id="SignalP"/>
    </source>
</evidence>
<feature type="chain" id="PRO_5046161299" description="DUF8021 domain-containing protein" evidence="1">
    <location>
        <begin position="27"/>
        <end position="147"/>
    </location>
</feature>
<dbReference type="Proteomes" id="UP001551695">
    <property type="component" value="Unassembled WGS sequence"/>
</dbReference>
<feature type="domain" description="DUF8021" evidence="2">
    <location>
        <begin position="33"/>
        <end position="141"/>
    </location>
</feature>
<organism evidence="3 4">
    <name type="scientific">Nocardia aurea</name>
    <dbReference type="NCBI Taxonomy" id="2144174"/>
    <lineage>
        <taxon>Bacteria</taxon>
        <taxon>Bacillati</taxon>
        <taxon>Actinomycetota</taxon>
        <taxon>Actinomycetes</taxon>
        <taxon>Mycobacteriales</taxon>
        <taxon>Nocardiaceae</taxon>
        <taxon>Nocardia</taxon>
    </lineage>
</organism>
<evidence type="ECO:0000313" key="3">
    <source>
        <dbReference type="EMBL" id="MEV0709565.1"/>
    </source>
</evidence>
<dbReference type="Pfam" id="PF26061">
    <property type="entry name" value="DUF8021"/>
    <property type="match status" value="1"/>
</dbReference>
<keyword evidence="1" id="KW-0732">Signal</keyword>
<name>A0ABV3FWC6_9NOCA</name>
<dbReference type="InterPro" id="IPR058334">
    <property type="entry name" value="DUF8021"/>
</dbReference>